<evidence type="ECO:0000313" key="2">
    <source>
        <dbReference type="Proteomes" id="UP000284006"/>
    </source>
</evidence>
<gene>
    <name evidence="1" type="ORF">D3872_22210</name>
</gene>
<reference evidence="1 2" key="1">
    <citation type="submission" date="2018-09" db="EMBL/GenBank/DDBJ databases">
        <authorList>
            <person name="Zhu H."/>
        </authorList>
    </citation>
    <scope>NUCLEOTIDE SEQUENCE [LARGE SCALE GENOMIC DNA]</scope>
    <source>
        <strain evidence="1 2">K1S02-61</strain>
    </source>
</reference>
<protein>
    <submittedName>
        <fullName evidence="1">Uncharacterized protein</fullName>
    </submittedName>
</protein>
<keyword evidence="2" id="KW-1185">Reference proteome</keyword>
<name>A0A418XAN5_9BURK</name>
<dbReference type="Proteomes" id="UP000284006">
    <property type="component" value="Unassembled WGS sequence"/>
</dbReference>
<sequence length="79" mass="8984">MAVSDVRLRRTISFNPDQEPNEQVLDELASEIRSCLEGVPTRQALVEAAAFMRQSMVRHRNPDLQGKLLQVLNHGFEHS</sequence>
<comment type="caution">
    <text evidence="1">The sequence shown here is derived from an EMBL/GenBank/DDBJ whole genome shotgun (WGS) entry which is preliminary data.</text>
</comment>
<accession>A0A418XAN5</accession>
<dbReference type="EMBL" id="QYUP01000167">
    <property type="protein sequence ID" value="RJG09555.1"/>
    <property type="molecule type" value="Genomic_DNA"/>
</dbReference>
<evidence type="ECO:0000313" key="1">
    <source>
        <dbReference type="EMBL" id="RJG09555.1"/>
    </source>
</evidence>
<dbReference type="AlphaFoldDB" id="A0A418XAN5"/>
<proteinExistence type="predicted"/>
<organism evidence="1 2">
    <name type="scientific">Massilia cavernae</name>
    <dbReference type="NCBI Taxonomy" id="2320864"/>
    <lineage>
        <taxon>Bacteria</taxon>
        <taxon>Pseudomonadati</taxon>
        <taxon>Pseudomonadota</taxon>
        <taxon>Betaproteobacteria</taxon>
        <taxon>Burkholderiales</taxon>
        <taxon>Oxalobacteraceae</taxon>
        <taxon>Telluria group</taxon>
        <taxon>Massilia</taxon>
    </lineage>
</organism>